<name>A9B268_HERA2</name>
<organism evidence="1 2">
    <name type="scientific">Herpetosiphon aurantiacus (strain ATCC 23779 / DSM 785 / 114-95)</name>
    <dbReference type="NCBI Taxonomy" id="316274"/>
    <lineage>
        <taxon>Bacteria</taxon>
        <taxon>Bacillati</taxon>
        <taxon>Chloroflexota</taxon>
        <taxon>Chloroflexia</taxon>
        <taxon>Herpetosiphonales</taxon>
        <taxon>Herpetosiphonaceae</taxon>
        <taxon>Herpetosiphon</taxon>
    </lineage>
</organism>
<dbReference type="eggNOG" id="COG1413">
    <property type="taxonomic scope" value="Bacteria"/>
</dbReference>
<dbReference type="Proteomes" id="UP000000787">
    <property type="component" value="Chromosome"/>
</dbReference>
<dbReference type="EMBL" id="CP000875">
    <property type="protein sequence ID" value="ABX07418.1"/>
    <property type="molecule type" value="Genomic_DNA"/>
</dbReference>
<dbReference type="AlphaFoldDB" id="A9B268"/>
<dbReference type="HOGENOM" id="CLU_1084922_0_0_0"/>
<keyword evidence="2" id="KW-1185">Reference proteome</keyword>
<dbReference type="STRING" id="316274.Haur_4787"/>
<proteinExistence type="predicted"/>
<dbReference type="BioCyc" id="HAUR316274:GHYA-4845-MONOMER"/>
<protein>
    <submittedName>
        <fullName evidence="1">Uncharacterized protein</fullName>
    </submittedName>
</protein>
<gene>
    <name evidence="1" type="ordered locus">Haur_4787</name>
</gene>
<evidence type="ECO:0000313" key="2">
    <source>
        <dbReference type="Proteomes" id="UP000000787"/>
    </source>
</evidence>
<evidence type="ECO:0000313" key="1">
    <source>
        <dbReference type="EMBL" id="ABX07418.1"/>
    </source>
</evidence>
<dbReference type="InParanoid" id="A9B268"/>
<sequence length="256" mass="29595">MQLEHYPSRETTIELPSLALLTAPDDQRSIVGMGTVLRKVDGGQAIIGVIAFDQLYLIVDKKVVPFIPALSIRHESGTFMGNPSINAGATNLINTRYWKARPAIVAALDPVYDQIDDTEQNFCSYLASCYEDLSWRKWVYERYQPAKEPMNNTLNEALEYLLSRLSPHTPLFFFAEIIQQLSWLVDEPRVSVYRIMREWLTADEIEKVKVALLIEEVLLLTSDEAYQTTVARIVGRWPELEPMCYEFQQMWERNKR</sequence>
<accession>A9B268</accession>
<reference evidence="1 2" key="1">
    <citation type="journal article" date="2011" name="Stand. Genomic Sci.">
        <title>Complete genome sequence of the filamentous gliding predatory bacterium Herpetosiphon aurantiacus type strain (114-95(T)).</title>
        <authorList>
            <person name="Kiss H."/>
            <person name="Nett M."/>
            <person name="Domin N."/>
            <person name="Martin K."/>
            <person name="Maresca J.A."/>
            <person name="Copeland A."/>
            <person name="Lapidus A."/>
            <person name="Lucas S."/>
            <person name="Berry K.W."/>
            <person name="Glavina Del Rio T."/>
            <person name="Dalin E."/>
            <person name="Tice H."/>
            <person name="Pitluck S."/>
            <person name="Richardson P."/>
            <person name="Bruce D."/>
            <person name="Goodwin L."/>
            <person name="Han C."/>
            <person name="Detter J.C."/>
            <person name="Schmutz J."/>
            <person name="Brettin T."/>
            <person name="Land M."/>
            <person name="Hauser L."/>
            <person name="Kyrpides N.C."/>
            <person name="Ivanova N."/>
            <person name="Goker M."/>
            <person name="Woyke T."/>
            <person name="Klenk H.P."/>
            <person name="Bryant D.A."/>
        </authorList>
    </citation>
    <scope>NUCLEOTIDE SEQUENCE [LARGE SCALE GENOMIC DNA]</scope>
    <source>
        <strain evidence="2">ATCC 23779 / DSM 785 / 114-95</strain>
    </source>
</reference>
<dbReference type="KEGG" id="hau:Haur_4787"/>